<dbReference type="AlphaFoldDB" id="A0A1D8UQR5"/>
<reference evidence="1 2" key="1">
    <citation type="journal article" date="2016" name="Microb. Cell Fact.">
        <title>Dissection of exopolysaccharide biosynthesis in Kozakia baliensis.</title>
        <authorList>
            <person name="Brandt J.U."/>
            <person name="Jakob F."/>
            <person name="Behr J."/>
            <person name="Geissler A.J."/>
            <person name="Vogel R.F."/>
        </authorList>
    </citation>
    <scope>NUCLEOTIDE SEQUENCE [LARGE SCALE GENOMIC DNA]</scope>
    <source>
        <strain evidence="1 2">DSM 14400</strain>
    </source>
</reference>
<evidence type="ECO:0000313" key="1">
    <source>
        <dbReference type="EMBL" id="AOX15979.1"/>
    </source>
</evidence>
<sequence length="132" mass="15069">MTSEVDELLARLRTSRFRSRFHLDAQSRAYLQSRGLPVVMEHAAAFLRERLVPARPPKDGKQTPMRGHPVFIAQHATGSCCRSCLAKWHHIEKNAPLTEQEQMEILAVIRAWLEREALERGIATTPDQGQLF</sequence>
<name>A0A1D8UQR5_9PROT</name>
<dbReference type="RefSeq" id="WP_070401817.1">
    <property type="nucleotide sequence ID" value="NZ_BJVW01000004.1"/>
</dbReference>
<keyword evidence="2" id="KW-1185">Reference proteome</keyword>
<dbReference type="KEGG" id="kba:A0U89_01225"/>
<dbReference type="EMBL" id="CP014674">
    <property type="protein sequence ID" value="AOX15979.1"/>
    <property type="molecule type" value="Genomic_DNA"/>
</dbReference>
<dbReference type="Proteomes" id="UP000179145">
    <property type="component" value="Chromosome"/>
</dbReference>
<organism evidence="1 2">
    <name type="scientific">Kozakia baliensis</name>
    <dbReference type="NCBI Taxonomy" id="153496"/>
    <lineage>
        <taxon>Bacteria</taxon>
        <taxon>Pseudomonadati</taxon>
        <taxon>Pseudomonadota</taxon>
        <taxon>Alphaproteobacteria</taxon>
        <taxon>Acetobacterales</taxon>
        <taxon>Acetobacteraceae</taxon>
        <taxon>Kozakia</taxon>
    </lineage>
</organism>
<evidence type="ECO:0000313" key="2">
    <source>
        <dbReference type="Proteomes" id="UP000179145"/>
    </source>
</evidence>
<dbReference type="eggNOG" id="ENOG5032RYJ">
    <property type="taxonomic scope" value="Bacteria"/>
</dbReference>
<accession>A0A1D8UQR5</accession>
<gene>
    <name evidence="1" type="ORF">A0U89_01225</name>
</gene>
<dbReference type="InterPro" id="IPR020378">
    <property type="entry name" value="DUF4186"/>
</dbReference>
<dbReference type="OrthoDB" id="3781311at2"/>
<dbReference type="Pfam" id="PF13811">
    <property type="entry name" value="DUF4186"/>
    <property type="match status" value="1"/>
</dbReference>
<protein>
    <submittedName>
        <fullName evidence="1">DUF4186 domain-containing protein</fullName>
    </submittedName>
</protein>
<dbReference type="STRING" id="153496.A0U89_01225"/>
<proteinExistence type="predicted"/>